<dbReference type="InterPro" id="IPR008753">
    <property type="entry name" value="Peptidase_M13_N"/>
</dbReference>
<name>A0A4Q1TUL1_9LACO</name>
<comment type="cofactor">
    <cofactor evidence="1">
        <name>Zn(2+)</name>
        <dbReference type="ChEBI" id="CHEBI:29105"/>
    </cofactor>
</comment>
<evidence type="ECO:0000256" key="5">
    <source>
        <dbReference type="ARBA" id="ARBA00022801"/>
    </source>
</evidence>
<feature type="domain" description="Peptidase M13 C-terminal" evidence="8">
    <location>
        <begin position="441"/>
        <end position="631"/>
    </location>
</feature>
<reference evidence="10 12" key="1">
    <citation type="submission" date="2017-01" db="EMBL/GenBank/DDBJ databases">
        <title>Lactobacillus chiayiensis sp. nov., a lactic acid bacterium isolated from compost.</title>
        <authorList>
            <person name="Huang C.-H."/>
        </authorList>
    </citation>
    <scope>NUCLEOTIDE SEQUENCE [LARGE SCALE GENOMIC DNA]</scope>
    <source>
        <strain evidence="12">chh01</strain>
        <strain evidence="10">Chh01</strain>
    </source>
</reference>
<feature type="domain" description="Peptidase M13 N-terminal" evidence="9">
    <location>
        <begin position="8"/>
        <end position="387"/>
    </location>
</feature>
<dbReference type="Gene3D" id="1.10.1380.10">
    <property type="entry name" value="Neutral endopeptidase , domain2"/>
    <property type="match status" value="1"/>
</dbReference>
<evidence type="ECO:0000256" key="6">
    <source>
        <dbReference type="ARBA" id="ARBA00022833"/>
    </source>
</evidence>
<dbReference type="InterPro" id="IPR042089">
    <property type="entry name" value="Peptidase_M13_dom_2"/>
</dbReference>
<evidence type="ECO:0000259" key="9">
    <source>
        <dbReference type="Pfam" id="PF05649"/>
    </source>
</evidence>
<evidence type="ECO:0000256" key="4">
    <source>
        <dbReference type="ARBA" id="ARBA00022723"/>
    </source>
</evidence>
<keyword evidence="6" id="KW-0862">Zinc</keyword>
<dbReference type="InterPro" id="IPR018497">
    <property type="entry name" value="Peptidase_M13_C"/>
</dbReference>
<dbReference type="Proteomes" id="UP000290475">
    <property type="component" value="Unassembled WGS sequence"/>
</dbReference>
<evidence type="ECO:0000313" key="11">
    <source>
        <dbReference type="EMBL" id="UYN57764.1"/>
    </source>
</evidence>
<dbReference type="Pfam" id="PF01431">
    <property type="entry name" value="Peptidase_M13"/>
    <property type="match status" value="1"/>
</dbReference>
<evidence type="ECO:0000313" key="13">
    <source>
        <dbReference type="Proteomes" id="UP001164790"/>
    </source>
</evidence>
<dbReference type="Gene3D" id="3.40.390.10">
    <property type="entry name" value="Collagenase (Catalytic Domain)"/>
    <property type="match status" value="1"/>
</dbReference>
<dbReference type="Pfam" id="PF05649">
    <property type="entry name" value="Peptidase_M13_N"/>
    <property type="match status" value="1"/>
</dbReference>
<organism evidence="10 12">
    <name type="scientific">Lacticaseibacillus chiayiensis</name>
    <dbReference type="NCBI Taxonomy" id="2100821"/>
    <lineage>
        <taxon>Bacteria</taxon>
        <taxon>Bacillati</taxon>
        <taxon>Bacillota</taxon>
        <taxon>Bacilli</taxon>
        <taxon>Lactobacillales</taxon>
        <taxon>Lactobacillaceae</taxon>
        <taxon>Lacticaseibacillus</taxon>
    </lineage>
</organism>
<dbReference type="EMBL" id="CP107523">
    <property type="protein sequence ID" value="UYN57764.1"/>
    <property type="molecule type" value="Genomic_DNA"/>
</dbReference>
<dbReference type="PANTHER" id="PTHR11733">
    <property type="entry name" value="ZINC METALLOPROTEASE FAMILY M13 NEPRILYSIN-RELATED"/>
    <property type="match status" value="1"/>
</dbReference>
<dbReference type="PANTHER" id="PTHR11733:SF167">
    <property type="entry name" value="FI17812P1-RELATED"/>
    <property type="match status" value="1"/>
</dbReference>
<proteinExistence type="inferred from homology"/>
<keyword evidence="13" id="KW-1185">Reference proteome</keyword>
<dbReference type="InterPro" id="IPR024079">
    <property type="entry name" value="MetalloPept_cat_dom_sf"/>
</dbReference>
<protein>
    <submittedName>
        <fullName evidence="11">M13 family peptidase</fullName>
    </submittedName>
    <submittedName>
        <fullName evidence="10">Peptidase M13</fullName>
    </submittedName>
</protein>
<keyword evidence="5" id="KW-0378">Hydrolase</keyword>
<evidence type="ECO:0000259" key="8">
    <source>
        <dbReference type="Pfam" id="PF01431"/>
    </source>
</evidence>
<accession>A0A4Q1TUL1</accession>
<sequence length="634" mass="71438">MTSEVRYQDDLYRAVNGAWMDQAVIPDDKSSTGGFQDLADEVEAKMMADFAAVANGKKEAPDKYFAQAVTLYRQAKDFKTRDAAGFEPALPTLHRVFDIKDLADYNNRAAELLQQHLIDPPFNFYVDADMKDTSKNVINLMGPKTILPDTSYYAKDNQNGAQLLGIFKDMMTKLLAYTDLDEAAQKATLAGALAFDAEIAKHVKSSEEWADYPKAYNPMPTTTVIEKLKPFEFEGFLKAIFKTVPDTIVVADPRFLDEFGQLFNEANFANYRDWLYVLNLDSLSGFLSEPLRQLGGTYNRALSGAPKSPNQDKHAYRVANAYFSEPIGIYYGRTYFGEKAKADVTQLVEKMIATYKRRLANSDWLSQPTKDKAILKLDKMVLKMGYPDKPEALYDLLHVDAQKSLVENLKAMQLVQQQYNYDKLGKPVDRTVWNMPGHLVNASYDPSKNDITFPAAILQAPFYSLKQSASQNLGGIGAVIAHEISHGFDNNGAQFDEFGNMVNWWQKADYAHFNELTKDMIDEFDGLETAAGKVNGKLVVSENIADAGGLAAALDTAKREPDADLRAFFINWARIWRSKSRLERAKMLLAIDVHAPHELRANIQPRNLDDWYTTFDVQPGDGMYLPPEKRVQIW</sequence>
<evidence type="ECO:0000256" key="2">
    <source>
        <dbReference type="ARBA" id="ARBA00007357"/>
    </source>
</evidence>
<dbReference type="InterPro" id="IPR000718">
    <property type="entry name" value="Peptidase_M13"/>
</dbReference>
<evidence type="ECO:0000256" key="1">
    <source>
        <dbReference type="ARBA" id="ARBA00001947"/>
    </source>
</evidence>
<keyword evidence="7" id="KW-0482">Metalloprotease</keyword>
<keyword evidence="3" id="KW-0645">Protease</keyword>
<dbReference type="PRINTS" id="PR00786">
    <property type="entry name" value="NEPRILYSIN"/>
</dbReference>
<evidence type="ECO:0000256" key="3">
    <source>
        <dbReference type="ARBA" id="ARBA00022670"/>
    </source>
</evidence>
<gene>
    <name evidence="10" type="ORF">BVJ53_08675</name>
    <name evidence="11" type="ORF">OFW50_06775</name>
</gene>
<dbReference type="Proteomes" id="UP001164790">
    <property type="component" value="Chromosome"/>
</dbReference>
<dbReference type="GO" id="GO:0046872">
    <property type="term" value="F:metal ion binding"/>
    <property type="evidence" value="ECO:0007669"/>
    <property type="project" value="UniProtKB-KW"/>
</dbReference>
<dbReference type="RefSeq" id="WP_129302078.1">
    <property type="nucleotide sequence ID" value="NZ_CP074378.1"/>
</dbReference>
<dbReference type="CDD" id="cd08662">
    <property type="entry name" value="M13"/>
    <property type="match status" value="1"/>
</dbReference>
<evidence type="ECO:0000313" key="12">
    <source>
        <dbReference type="Proteomes" id="UP000290475"/>
    </source>
</evidence>
<dbReference type="SUPFAM" id="SSF55486">
    <property type="entry name" value="Metalloproteases ('zincins'), catalytic domain"/>
    <property type="match status" value="1"/>
</dbReference>
<reference evidence="11" key="2">
    <citation type="submission" date="2022-10" db="EMBL/GenBank/DDBJ databases">
        <title>Comparative genomic analysis and in-vitro probiotic properties of the potential probiotic L. chiayiensis AACE 3.</title>
        <authorList>
            <person name="Kang X."/>
        </authorList>
    </citation>
    <scope>NUCLEOTIDE SEQUENCE</scope>
    <source>
        <strain evidence="11">AACE 3</strain>
    </source>
</reference>
<evidence type="ECO:0000256" key="7">
    <source>
        <dbReference type="ARBA" id="ARBA00023049"/>
    </source>
</evidence>
<comment type="similarity">
    <text evidence="2">Belongs to the peptidase M13 family.</text>
</comment>
<dbReference type="GO" id="GO:0005886">
    <property type="term" value="C:plasma membrane"/>
    <property type="evidence" value="ECO:0007669"/>
    <property type="project" value="TreeGrafter"/>
</dbReference>
<dbReference type="GO" id="GO:0004222">
    <property type="term" value="F:metalloendopeptidase activity"/>
    <property type="evidence" value="ECO:0007669"/>
    <property type="project" value="InterPro"/>
</dbReference>
<evidence type="ECO:0000313" key="10">
    <source>
        <dbReference type="EMBL" id="RXT22579.1"/>
    </source>
</evidence>
<dbReference type="EMBL" id="MSSM01000021">
    <property type="protein sequence ID" value="RXT22579.1"/>
    <property type="molecule type" value="Genomic_DNA"/>
</dbReference>
<keyword evidence="4" id="KW-0479">Metal-binding</keyword>
<dbReference type="AlphaFoldDB" id="A0A4Q1TUL1"/>
<dbReference type="GO" id="GO:0016485">
    <property type="term" value="P:protein processing"/>
    <property type="evidence" value="ECO:0007669"/>
    <property type="project" value="TreeGrafter"/>
</dbReference>
<dbReference type="PROSITE" id="PS51885">
    <property type="entry name" value="NEPRILYSIN"/>
    <property type="match status" value="1"/>
</dbReference>